<dbReference type="PROSITE" id="PS50088">
    <property type="entry name" value="ANK_REPEAT"/>
    <property type="match status" value="4"/>
</dbReference>
<dbReference type="PRINTS" id="PR01415">
    <property type="entry name" value="ANKYRIN"/>
</dbReference>
<dbReference type="PROSITE" id="PS50297">
    <property type="entry name" value="ANK_REP_REGION"/>
    <property type="match status" value="2"/>
</dbReference>
<dbReference type="SUPFAM" id="SSF54695">
    <property type="entry name" value="POZ domain"/>
    <property type="match status" value="1"/>
</dbReference>
<name>A0A9Q0LV92_ANAIG</name>
<dbReference type="AlphaFoldDB" id="A0A9Q0LV92"/>
<dbReference type="Gene3D" id="1.25.40.20">
    <property type="entry name" value="Ankyrin repeat-containing domain"/>
    <property type="match status" value="3"/>
</dbReference>
<dbReference type="SMART" id="SM00248">
    <property type="entry name" value="ANK"/>
    <property type="match status" value="5"/>
</dbReference>
<proteinExistence type="predicted"/>
<dbReference type="SUPFAM" id="SSF48403">
    <property type="entry name" value="Ankyrin repeat"/>
    <property type="match status" value="1"/>
</dbReference>
<dbReference type="InterPro" id="IPR000210">
    <property type="entry name" value="BTB/POZ_dom"/>
</dbReference>
<dbReference type="Pfam" id="PF00023">
    <property type="entry name" value="Ank"/>
    <property type="match status" value="1"/>
</dbReference>
<feature type="domain" description="BTB" evidence="4">
    <location>
        <begin position="325"/>
        <end position="391"/>
    </location>
</feature>
<dbReference type="CDD" id="cd18186">
    <property type="entry name" value="BTB_POZ_ZBTB_KLHL-like"/>
    <property type="match status" value="1"/>
</dbReference>
<evidence type="ECO:0000256" key="1">
    <source>
        <dbReference type="ARBA" id="ARBA00022737"/>
    </source>
</evidence>
<dbReference type="InterPro" id="IPR036770">
    <property type="entry name" value="Ankyrin_rpt-contain_sf"/>
</dbReference>
<dbReference type="OrthoDB" id="366390at2759"/>
<organism evidence="5 6">
    <name type="scientific">Anaeramoeba ignava</name>
    <name type="common">Anaerobic marine amoeba</name>
    <dbReference type="NCBI Taxonomy" id="1746090"/>
    <lineage>
        <taxon>Eukaryota</taxon>
        <taxon>Metamonada</taxon>
        <taxon>Anaeramoebidae</taxon>
        <taxon>Anaeramoeba</taxon>
    </lineage>
</organism>
<dbReference type="PROSITE" id="PS50097">
    <property type="entry name" value="BTB"/>
    <property type="match status" value="1"/>
</dbReference>
<sequence>MSKLFTAITNKKLKYLQKKLNSQNINTSNEEKRTLLLHACTFQGNLQIIKLLISKGADIHHQDGKNCLHLACQHKNKSDVIKFLIESKINVLQKDGKTALHLACQHNPRYKVIQLLIKAGADVNEKTKFTPLHLLCISQPSAKVIELLVKSGANVREKTDVTALHFGCGNSADQNSIKSLILMGAEISAKDIPVDLLEQSSRKKQQIKCYLSFFEDMQKLMELDELYDFFITCSNGEKVGFHKTILISRIGEEKSLNFVLKTFANKKIESILNFRKLIYLGFYPQNEPELTEMNNLLILIGAQNIKRARNGIIEDFKKLYQKEEKDFTIISNQKNISVHKIILCARSEVFRGMFLSVQDNSNIVTDYSERSFESMQALIQFFYTDEIPENVFQLKEDLLFLIDFYQLNENSWLKWFLNNKII</sequence>
<keyword evidence="1" id="KW-0677">Repeat</keyword>
<dbReference type="Proteomes" id="UP001149090">
    <property type="component" value="Unassembled WGS sequence"/>
</dbReference>
<evidence type="ECO:0000259" key="4">
    <source>
        <dbReference type="PROSITE" id="PS50097"/>
    </source>
</evidence>
<dbReference type="InterPro" id="IPR050745">
    <property type="entry name" value="Multifunctional_regulatory"/>
</dbReference>
<keyword evidence="2 3" id="KW-0040">ANK repeat</keyword>
<dbReference type="PANTHER" id="PTHR24189:SF50">
    <property type="entry name" value="ANKYRIN REPEAT AND SOCS BOX PROTEIN 2"/>
    <property type="match status" value="1"/>
</dbReference>
<feature type="repeat" description="ANK" evidence="3">
    <location>
        <begin position="95"/>
        <end position="128"/>
    </location>
</feature>
<feature type="repeat" description="ANK" evidence="3">
    <location>
        <begin position="63"/>
        <end position="96"/>
    </location>
</feature>
<feature type="repeat" description="ANK" evidence="3">
    <location>
        <begin position="127"/>
        <end position="160"/>
    </location>
</feature>
<protein>
    <submittedName>
        <fullName evidence="5">Cyclin-dependent kinase inhibitor 2c-related</fullName>
    </submittedName>
</protein>
<dbReference type="SMART" id="SM00225">
    <property type="entry name" value="BTB"/>
    <property type="match status" value="1"/>
</dbReference>
<dbReference type="Pfam" id="PF00651">
    <property type="entry name" value="BTB"/>
    <property type="match status" value="1"/>
</dbReference>
<reference evidence="5" key="1">
    <citation type="submission" date="2022-10" db="EMBL/GenBank/DDBJ databases">
        <title>Novel sulphate-reducing endosymbionts in the free-living metamonad Anaeramoeba.</title>
        <authorList>
            <person name="Jerlstrom-Hultqvist J."/>
            <person name="Cepicka I."/>
            <person name="Gallot-Lavallee L."/>
            <person name="Salas-Leiva D."/>
            <person name="Curtis B.A."/>
            <person name="Zahonova K."/>
            <person name="Pipaliya S."/>
            <person name="Dacks J."/>
            <person name="Roger A.J."/>
        </authorList>
    </citation>
    <scope>NUCLEOTIDE SEQUENCE</scope>
    <source>
        <strain evidence="5">BMAN</strain>
    </source>
</reference>
<dbReference type="Gene3D" id="3.30.710.10">
    <property type="entry name" value="Potassium Channel Kv1.1, Chain A"/>
    <property type="match status" value="1"/>
</dbReference>
<gene>
    <name evidence="5" type="ORF">M0811_14453</name>
</gene>
<evidence type="ECO:0000313" key="6">
    <source>
        <dbReference type="Proteomes" id="UP001149090"/>
    </source>
</evidence>
<dbReference type="InterPro" id="IPR002110">
    <property type="entry name" value="Ankyrin_rpt"/>
</dbReference>
<evidence type="ECO:0000256" key="2">
    <source>
        <dbReference type="ARBA" id="ARBA00023043"/>
    </source>
</evidence>
<dbReference type="PANTHER" id="PTHR24189">
    <property type="entry name" value="MYOTROPHIN"/>
    <property type="match status" value="1"/>
</dbReference>
<dbReference type="EMBL" id="JAPDFW010000028">
    <property type="protein sequence ID" value="KAJ5079537.1"/>
    <property type="molecule type" value="Genomic_DNA"/>
</dbReference>
<evidence type="ECO:0000313" key="5">
    <source>
        <dbReference type="EMBL" id="KAJ5079537.1"/>
    </source>
</evidence>
<comment type="caution">
    <text evidence="5">The sequence shown here is derived from an EMBL/GenBank/DDBJ whole genome shotgun (WGS) entry which is preliminary data.</text>
</comment>
<feature type="repeat" description="ANK" evidence="3">
    <location>
        <begin position="32"/>
        <end position="64"/>
    </location>
</feature>
<keyword evidence="6" id="KW-1185">Reference proteome</keyword>
<dbReference type="Pfam" id="PF12796">
    <property type="entry name" value="Ank_2"/>
    <property type="match status" value="1"/>
</dbReference>
<evidence type="ECO:0000256" key="3">
    <source>
        <dbReference type="PROSITE-ProRule" id="PRU00023"/>
    </source>
</evidence>
<accession>A0A9Q0LV92</accession>
<dbReference type="InterPro" id="IPR011333">
    <property type="entry name" value="SKP1/BTB/POZ_sf"/>
</dbReference>